<protein>
    <submittedName>
        <fullName evidence="1">Uncharacterized protein</fullName>
    </submittedName>
</protein>
<reference evidence="1" key="1">
    <citation type="submission" date="2020-10" db="EMBL/GenBank/DDBJ databases">
        <title>High-Quality Genome Resource of Clonostachys rosea strain S41 by Oxford Nanopore Long-Read Sequencing.</title>
        <authorList>
            <person name="Wang H."/>
        </authorList>
    </citation>
    <scope>NUCLEOTIDE SEQUENCE</scope>
    <source>
        <strain evidence="1">S41</strain>
    </source>
</reference>
<evidence type="ECO:0000313" key="2">
    <source>
        <dbReference type="Proteomes" id="UP000616885"/>
    </source>
</evidence>
<sequence>MIPIFHLPKHPDKRWSRDRVGGLIVQRTSARGQDLEFTRIGTFVEETTKEAVLLVALRTIICKGIIELNNESAKLGRTGEEKNFEARLCEYINAPRTGRSMEDSSQGLDEGLSHLFYPRAEWANILLG</sequence>
<gene>
    <name evidence="1" type="ORF">IM811_005436</name>
</gene>
<dbReference type="AlphaFoldDB" id="A0A8H7K6Y8"/>
<evidence type="ECO:0000313" key="1">
    <source>
        <dbReference type="EMBL" id="KAF9744655.1"/>
    </source>
</evidence>
<comment type="caution">
    <text evidence="1">The sequence shown here is derived from an EMBL/GenBank/DDBJ whole genome shotgun (WGS) entry which is preliminary data.</text>
</comment>
<name>A0A8H7K6Y8_BIOOC</name>
<dbReference type="Proteomes" id="UP000616885">
    <property type="component" value="Unassembled WGS sequence"/>
</dbReference>
<organism evidence="1 2">
    <name type="scientific">Bionectria ochroleuca</name>
    <name type="common">Gliocladium roseum</name>
    <dbReference type="NCBI Taxonomy" id="29856"/>
    <lineage>
        <taxon>Eukaryota</taxon>
        <taxon>Fungi</taxon>
        <taxon>Dikarya</taxon>
        <taxon>Ascomycota</taxon>
        <taxon>Pezizomycotina</taxon>
        <taxon>Sordariomycetes</taxon>
        <taxon>Hypocreomycetidae</taxon>
        <taxon>Hypocreales</taxon>
        <taxon>Bionectriaceae</taxon>
        <taxon>Clonostachys</taxon>
    </lineage>
</organism>
<dbReference type="EMBL" id="JADCTT010000014">
    <property type="protein sequence ID" value="KAF9744655.1"/>
    <property type="molecule type" value="Genomic_DNA"/>
</dbReference>
<proteinExistence type="predicted"/>
<accession>A0A8H7K6Y8</accession>